<accession>A0A4R6XYZ3</accession>
<dbReference type="EMBL" id="SNZB01000001">
    <property type="protein sequence ID" value="TDR23859.1"/>
    <property type="molecule type" value="Genomic_DNA"/>
</dbReference>
<dbReference type="OrthoDB" id="9758209at2"/>
<dbReference type="AlphaFoldDB" id="A0A4R6XYZ3"/>
<feature type="chain" id="PRO_5020185903" evidence="3">
    <location>
        <begin position="20"/>
        <end position="840"/>
    </location>
</feature>
<comment type="caution">
    <text evidence="5">The sequence shown here is derived from an EMBL/GenBank/DDBJ whole genome shotgun (WGS) entry which is preliminary data.</text>
</comment>
<evidence type="ECO:0000256" key="2">
    <source>
        <dbReference type="SAM" id="MobiDB-lite"/>
    </source>
</evidence>
<evidence type="ECO:0000313" key="5">
    <source>
        <dbReference type="EMBL" id="TDR23859.1"/>
    </source>
</evidence>
<dbReference type="GO" id="GO:0008270">
    <property type="term" value="F:zinc ion binding"/>
    <property type="evidence" value="ECO:0007669"/>
    <property type="project" value="InterPro"/>
</dbReference>
<comment type="similarity">
    <text evidence="1">Belongs to the peptidase M14 family.</text>
</comment>
<reference evidence="5 6" key="1">
    <citation type="submission" date="2019-03" db="EMBL/GenBank/DDBJ databases">
        <title>Genomic Encyclopedia of Type Strains, Phase IV (KMG-IV): sequencing the most valuable type-strain genomes for metagenomic binning, comparative biology and taxonomic classification.</title>
        <authorList>
            <person name="Goeker M."/>
        </authorList>
    </citation>
    <scope>NUCLEOTIDE SEQUENCE [LARGE SCALE GENOMIC DNA]</scope>
    <source>
        <strain evidence="5 6">DSM 25488</strain>
    </source>
</reference>
<gene>
    <name evidence="5" type="ORF">C8D91_0726</name>
</gene>
<evidence type="ECO:0000256" key="1">
    <source>
        <dbReference type="PROSITE-ProRule" id="PRU01379"/>
    </source>
</evidence>
<feature type="signal peptide" evidence="3">
    <location>
        <begin position="1"/>
        <end position="19"/>
    </location>
</feature>
<keyword evidence="6" id="KW-1185">Reference proteome</keyword>
<protein>
    <submittedName>
        <fullName evidence="5">Zinc carboxypeptidase</fullName>
    </submittedName>
</protein>
<keyword evidence="3" id="KW-0732">Signal</keyword>
<dbReference type="RefSeq" id="WP_099017531.1">
    <property type="nucleotide sequence ID" value="NZ_NIHB01000001.1"/>
</dbReference>
<dbReference type="GO" id="GO:0006508">
    <property type="term" value="P:proteolysis"/>
    <property type="evidence" value="ECO:0007669"/>
    <property type="project" value="InterPro"/>
</dbReference>
<evidence type="ECO:0000313" key="6">
    <source>
        <dbReference type="Proteomes" id="UP000295724"/>
    </source>
</evidence>
<dbReference type="PROSITE" id="PS52035">
    <property type="entry name" value="PEPTIDASE_M14"/>
    <property type="match status" value="1"/>
</dbReference>
<keyword evidence="5" id="KW-0121">Carboxypeptidase</keyword>
<sequence length="840" mass="93761">MKKSITLICLLLSSFSLLAKPIEYFLPKGEMFDASIPSPEAVLGQPLGKQHLRHDQIISYLSILASSRPEAKMIDYGKTNEGRRLVLLAISSADNIQNLEQLKSDPDTLKIWNGFSVHGNESSGANASVLYAWYLLATNNPAIRQALKETVVLIDPSINPDGLARFTTYVNNNRSLTTVTDDNDISHVEQWPSGRTNHYWFDLNRDWLLLTQTESKARLSQFHAWQPHIVTDHHEMGASSTFFFQPGVPSRKNPLISNKNLELTNELAKYHAKALDQVGQYYYSKESFDDFYPGKGSTYPDLQGSIGILFEQSRANGGVMDTRNGQRSLTDGIRNQFLTALSTFTGAQANKKALIDYKKDFFEKAMQAAGKLSTNGFVLDVSKNAYDAEKLKSFLTQHQIKFANVAADKTIKDHTFKKNQSLYLTLNQAQTTLIQSFFNTDTTFNDNTFYDVSAWHLGMAWGFPWAPVTGGISTNNEWPSSQPKNSYQKNAIAYVFDWHSGNAPAALNYISQLHDNVLVSGKPLAVNEVKVPAGSFILPVDADTNQDQLFSTLSSVTDAFQVQWYPLTTALADSGVDLGSPNVQKLKQPKVMMVVGNGVNAYQAGSLWHLFDTQVYLPISKVRTAYFNQVDLNEYTHIIMPSGSYERYLDEKTSQKLNSWINSGGHLIGIQTAANWIEKNLQKPEKQDQSTTEKTPADKANKDPKEAVVRKAYGDYEKEAAEKVLGGAIVSADADLTHPLAFGTHLSKQHVMMKGKSVLKPTNQPYDTPLQATEAVKAAGFVSDYWVEKLKNAPLVTAQRQGQGSIIKFGFNPNFRAFWYGTQRWIINAIFLSDLIRNTK</sequence>
<dbReference type="InterPro" id="IPR000834">
    <property type="entry name" value="Peptidase_M14"/>
</dbReference>
<dbReference type="Proteomes" id="UP000295724">
    <property type="component" value="Unassembled WGS sequence"/>
</dbReference>
<feature type="compositionally biased region" description="Basic and acidic residues" evidence="2">
    <location>
        <begin position="695"/>
        <end position="706"/>
    </location>
</feature>
<keyword evidence="5" id="KW-0645">Protease</keyword>
<feature type="domain" description="Peptidase M14" evidence="4">
    <location>
        <begin position="50"/>
        <end position="333"/>
    </location>
</feature>
<feature type="active site" description="Proton donor/acceptor" evidence="1">
    <location>
        <position position="311"/>
    </location>
</feature>
<dbReference type="InterPro" id="IPR029062">
    <property type="entry name" value="Class_I_gatase-like"/>
</dbReference>
<dbReference type="SUPFAM" id="SSF53187">
    <property type="entry name" value="Zn-dependent exopeptidases"/>
    <property type="match status" value="1"/>
</dbReference>
<dbReference type="Gene3D" id="3.40.630.10">
    <property type="entry name" value="Zn peptidases"/>
    <property type="match status" value="1"/>
</dbReference>
<name>A0A4R6XYZ3_9GAMM</name>
<dbReference type="SUPFAM" id="SSF52317">
    <property type="entry name" value="Class I glutamine amidotransferase-like"/>
    <property type="match status" value="1"/>
</dbReference>
<feature type="region of interest" description="Disordered" evidence="2">
    <location>
        <begin position="682"/>
        <end position="706"/>
    </location>
</feature>
<organism evidence="5 6">
    <name type="scientific">Marinicella litoralis</name>
    <dbReference type="NCBI Taxonomy" id="644220"/>
    <lineage>
        <taxon>Bacteria</taxon>
        <taxon>Pseudomonadati</taxon>
        <taxon>Pseudomonadota</taxon>
        <taxon>Gammaproteobacteria</taxon>
        <taxon>Lysobacterales</taxon>
        <taxon>Marinicellaceae</taxon>
        <taxon>Marinicella</taxon>
    </lineage>
</organism>
<evidence type="ECO:0000256" key="3">
    <source>
        <dbReference type="SAM" id="SignalP"/>
    </source>
</evidence>
<evidence type="ECO:0000259" key="4">
    <source>
        <dbReference type="PROSITE" id="PS52035"/>
    </source>
</evidence>
<dbReference type="Pfam" id="PF00246">
    <property type="entry name" value="Peptidase_M14"/>
    <property type="match status" value="1"/>
</dbReference>
<proteinExistence type="inferred from homology"/>
<keyword evidence="5" id="KW-0378">Hydrolase</keyword>
<dbReference type="GO" id="GO:0004181">
    <property type="term" value="F:metallocarboxypeptidase activity"/>
    <property type="evidence" value="ECO:0007669"/>
    <property type="project" value="InterPro"/>
</dbReference>